<reference evidence="1 2" key="1">
    <citation type="submission" date="2017-09" db="EMBL/GenBank/DDBJ databases">
        <authorList>
            <person name="Ehlers B."/>
            <person name="Leendertz F.H."/>
        </authorList>
    </citation>
    <scope>NUCLEOTIDE SEQUENCE [LARGE SCALE GENOMIC DNA]</scope>
    <source>
        <strain evidence="1 2">CGMCC 4.7095</strain>
    </source>
</reference>
<evidence type="ECO:0000313" key="1">
    <source>
        <dbReference type="EMBL" id="SOD67399.1"/>
    </source>
</evidence>
<accession>A0A286E936</accession>
<sequence length="213" mass="23554">MTRVRRARGTDGTLRLVSGFERDAKYYGDRLVYAPLESKWSRYHARHCGCGRDWLTAHAIPAGFTVLPRGNTGYYALVGPGLTERVDESALTTNALWEAVTGKPGTQTWYERVHVTCRSLEAEAARKAENERIYGPRRERAAKAKTEPATAAQLKYLATLAEKAGRERFDAEFTKVVKGTGIEPRAPRERTATATKRLTKAAARNLISALAGS</sequence>
<organism evidence="1 2">
    <name type="scientific">Streptomyces zhaozhouensis</name>
    <dbReference type="NCBI Taxonomy" id="1300267"/>
    <lineage>
        <taxon>Bacteria</taxon>
        <taxon>Bacillati</taxon>
        <taxon>Actinomycetota</taxon>
        <taxon>Actinomycetes</taxon>
        <taxon>Kitasatosporales</taxon>
        <taxon>Streptomycetaceae</taxon>
        <taxon>Streptomyces</taxon>
    </lineage>
</organism>
<protein>
    <submittedName>
        <fullName evidence="1">Uncharacterized protein</fullName>
    </submittedName>
</protein>
<proteinExistence type="predicted"/>
<evidence type="ECO:0000313" key="2">
    <source>
        <dbReference type="Proteomes" id="UP000219072"/>
    </source>
</evidence>
<gene>
    <name evidence="1" type="ORF">SAMN06297387_1314</name>
</gene>
<keyword evidence="2" id="KW-1185">Reference proteome</keyword>
<name>A0A286E936_9ACTN</name>
<dbReference type="EMBL" id="OCNE01000031">
    <property type="protein sequence ID" value="SOD67399.1"/>
    <property type="molecule type" value="Genomic_DNA"/>
</dbReference>
<dbReference type="Proteomes" id="UP000219072">
    <property type="component" value="Unassembled WGS sequence"/>
</dbReference>
<dbReference type="AlphaFoldDB" id="A0A286E936"/>